<keyword evidence="6 12" id="KW-0863">Zinc-finger</keyword>
<protein>
    <recommendedName>
        <fullName evidence="2">Zinc finger CCHC-type and RNA-binding motif-containing protein 1</fullName>
    </recommendedName>
    <alternativeName>
        <fullName evidence="11">U11/U12 small nuclear ribonucleoprotein 31 kDa protein</fullName>
    </alternativeName>
</protein>
<dbReference type="InterPro" id="IPR035979">
    <property type="entry name" value="RBD_domain_sf"/>
</dbReference>
<evidence type="ECO:0000256" key="5">
    <source>
        <dbReference type="ARBA" id="ARBA00022728"/>
    </source>
</evidence>
<evidence type="ECO:0000256" key="11">
    <source>
        <dbReference type="ARBA" id="ARBA00032031"/>
    </source>
</evidence>
<feature type="domain" description="RRM" evidence="15">
    <location>
        <begin position="10"/>
        <end position="88"/>
    </location>
</feature>
<dbReference type="Gene3D" id="4.10.60.10">
    <property type="entry name" value="Zinc finger, CCHC-type"/>
    <property type="match status" value="1"/>
</dbReference>
<comment type="caution">
    <text evidence="17">The sequence shown here is derived from an EMBL/GenBank/DDBJ whole genome shotgun (WGS) entry which is preliminary data.</text>
</comment>
<dbReference type="GO" id="GO:0000398">
    <property type="term" value="P:mRNA splicing, via spliceosome"/>
    <property type="evidence" value="ECO:0007669"/>
    <property type="project" value="InterPro"/>
</dbReference>
<keyword evidence="7" id="KW-0862">Zinc</keyword>
<sequence length="201" mass="23404">MSFGLVPSKSTVYVGNLPYQLRNNDLHKIFEKYGKIVKVTVVKDKQTRRSKGIAFVLYLNKDDARRCVQETNQQEMFGRVLKSSIAKDNGRSVEFIRRKNYPDKSFCYECGETGHLSYKCDRNLLGERNPPPKKVRKKKAKEKVAEEEEDEIDNDDDCETLSVAIAMEQTKYESLDDKKIEVVPRKRIKRSNYFSDEEESD</sequence>
<evidence type="ECO:0000256" key="13">
    <source>
        <dbReference type="PROSITE-ProRule" id="PRU00176"/>
    </source>
</evidence>
<dbReference type="GO" id="GO:0008270">
    <property type="term" value="F:zinc ion binding"/>
    <property type="evidence" value="ECO:0007669"/>
    <property type="project" value="UniProtKB-KW"/>
</dbReference>
<reference evidence="17 18" key="1">
    <citation type="journal article" date="2018" name="Elife">
        <title>Firefly genomes illuminate parallel origins of bioluminescence in beetles.</title>
        <authorList>
            <person name="Fallon T.R."/>
            <person name="Lower S.E."/>
            <person name="Chang C.H."/>
            <person name="Bessho-Uehara M."/>
            <person name="Martin G.J."/>
            <person name="Bewick A.J."/>
            <person name="Behringer M."/>
            <person name="Debat H.J."/>
            <person name="Wong I."/>
            <person name="Day J.C."/>
            <person name="Suvorov A."/>
            <person name="Silva C.J."/>
            <person name="Stanger-Hall K.F."/>
            <person name="Hall D.W."/>
            <person name="Schmitz R.J."/>
            <person name="Nelson D.R."/>
            <person name="Lewis S.M."/>
            <person name="Shigenobu S."/>
            <person name="Bybee S.M."/>
            <person name="Larracuente A.M."/>
            <person name="Oba Y."/>
            <person name="Weng J.K."/>
        </authorList>
    </citation>
    <scope>NUCLEOTIDE SEQUENCE [LARGE SCALE GENOMIC DNA]</scope>
    <source>
        <strain evidence="17">1611_PpyrPB1</strain>
        <tissue evidence="17">Whole body</tissue>
    </source>
</reference>
<dbReference type="GO" id="GO:0003723">
    <property type="term" value="F:RNA binding"/>
    <property type="evidence" value="ECO:0007669"/>
    <property type="project" value="UniProtKB-UniRule"/>
</dbReference>
<dbReference type="OrthoDB" id="267048at2759"/>
<dbReference type="Pfam" id="PF00076">
    <property type="entry name" value="RRM_1"/>
    <property type="match status" value="1"/>
</dbReference>
<evidence type="ECO:0000256" key="3">
    <source>
        <dbReference type="ARBA" id="ARBA00022664"/>
    </source>
</evidence>
<evidence type="ECO:0000256" key="12">
    <source>
        <dbReference type="PROSITE-ProRule" id="PRU00047"/>
    </source>
</evidence>
<proteinExistence type="predicted"/>
<dbReference type="FunFam" id="3.30.70.330:FF:000233">
    <property type="entry name" value="Zinc finger CCHC-type and RNA-binding motif-containing protein 1"/>
    <property type="match status" value="1"/>
</dbReference>
<feature type="compositionally biased region" description="Acidic residues" evidence="14">
    <location>
        <begin position="145"/>
        <end position="157"/>
    </location>
</feature>
<dbReference type="SUPFAM" id="SSF54928">
    <property type="entry name" value="RNA-binding domain, RBD"/>
    <property type="match status" value="1"/>
</dbReference>
<dbReference type="InParanoid" id="A0A5N4A2L1"/>
<dbReference type="InterPro" id="IPR001878">
    <property type="entry name" value="Znf_CCHC"/>
</dbReference>
<evidence type="ECO:0000256" key="9">
    <source>
        <dbReference type="ARBA" id="ARBA00023187"/>
    </source>
</evidence>
<feature type="region of interest" description="Disordered" evidence="14">
    <location>
        <begin position="127"/>
        <end position="157"/>
    </location>
</feature>
<feature type="domain" description="CCHC-type" evidence="16">
    <location>
        <begin position="107"/>
        <end position="120"/>
    </location>
</feature>
<dbReference type="InterPro" id="IPR036875">
    <property type="entry name" value="Znf_CCHC_sf"/>
</dbReference>
<keyword evidence="4" id="KW-0479">Metal-binding</keyword>
<dbReference type="InterPro" id="IPR034219">
    <property type="entry name" value="ZCRB1_RRM"/>
</dbReference>
<dbReference type="PROSITE" id="PS50158">
    <property type="entry name" value="ZF_CCHC"/>
    <property type="match status" value="1"/>
</dbReference>
<keyword evidence="18" id="KW-1185">Reference proteome</keyword>
<evidence type="ECO:0000313" key="18">
    <source>
        <dbReference type="Proteomes" id="UP000327044"/>
    </source>
</evidence>
<evidence type="ECO:0000256" key="1">
    <source>
        <dbReference type="ARBA" id="ARBA00004123"/>
    </source>
</evidence>
<evidence type="ECO:0000256" key="4">
    <source>
        <dbReference type="ARBA" id="ARBA00022723"/>
    </source>
</evidence>
<dbReference type="SUPFAM" id="SSF57756">
    <property type="entry name" value="Retrovirus zinc finger-like domains"/>
    <property type="match status" value="1"/>
</dbReference>
<dbReference type="Pfam" id="PF00098">
    <property type="entry name" value="zf-CCHC"/>
    <property type="match status" value="1"/>
</dbReference>
<keyword evidence="5" id="KW-0747">Spliceosome</keyword>
<evidence type="ECO:0000256" key="7">
    <source>
        <dbReference type="ARBA" id="ARBA00022833"/>
    </source>
</evidence>
<dbReference type="FunFam" id="4.10.60.10:FF:000009">
    <property type="entry name" value="Zinc finger CCHC-type and RNA-binding motif-containing protein 1"/>
    <property type="match status" value="1"/>
</dbReference>
<dbReference type="SMART" id="SM00360">
    <property type="entry name" value="RRM"/>
    <property type="match status" value="1"/>
</dbReference>
<keyword evidence="9" id="KW-0508">mRNA splicing</keyword>
<dbReference type="PANTHER" id="PTHR46259:SF1">
    <property type="entry name" value="ZINC FINGER CCHC-TYPE AND RNA-BINDING MOTIF-CONTAINING PROTEIN 1"/>
    <property type="match status" value="1"/>
</dbReference>
<evidence type="ECO:0000256" key="14">
    <source>
        <dbReference type="SAM" id="MobiDB-lite"/>
    </source>
</evidence>
<keyword evidence="10" id="KW-0539">Nucleus</keyword>
<organism evidence="17 18">
    <name type="scientific">Photinus pyralis</name>
    <name type="common">Common eastern firefly</name>
    <name type="synonym">Lampyris pyralis</name>
    <dbReference type="NCBI Taxonomy" id="7054"/>
    <lineage>
        <taxon>Eukaryota</taxon>
        <taxon>Metazoa</taxon>
        <taxon>Ecdysozoa</taxon>
        <taxon>Arthropoda</taxon>
        <taxon>Hexapoda</taxon>
        <taxon>Insecta</taxon>
        <taxon>Pterygota</taxon>
        <taxon>Neoptera</taxon>
        <taxon>Endopterygota</taxon>
        <taxon>Coleoptera</taxon>
        <taxon>Polyphaga</taxon>
        <taxon>Elateriformia</taxon>
        <taxon>Elateroidea</taxon>
        <taxon>Lampyridae</taxon>
        <taxon>Lampyrinae</taxon>
        <taxon>Photinus</taxon>
    </lineage>
</organism>
<dbReference type="AlphaFoldDB" id="A0A5N4A2L1"/>
<dbReference type="InterPro" id="IPR044598">
    <property type="entry name" value="ZCRB1"/>
</dbReference>
<feature type="compositionally biased region" description="Basic residues" evidence="14">
    <location>
        <begin position="131"/>
        <end position="141"/>
    </location>
</feature>
<name>A0A5N4A2L1_PHOPY</name>
<dbReference type="EMBL" id="VVIM01000011">
    <property type="protein sequence ID" value="KAB0791518.1"/>
    <property type="molecule type" value="Genomic_DNA"/>
</dbReference>
<dbReference type="Proteomes" id="UP000327044">
    <property type="component" value="Unassembled WGS sequence"/>
</dbReference>
<dbReference type="Gene3D" id="3.30.70.330">
    <property type="match status" value="1"/>
</dbReference>
<dbReference type="InterPro" id="IPR003954">
    <property type="entry name" value="RRM_euk-type"/>
</dbReference>
<comment type="subcellular location">
    <subcellularLocation>
        <location evidence="1">Nucleus</location>
    </subcellularLocation>
</comment>
<keyword evidence="3" id="KW-0507">mRNA processing</keyword>
<dbReference type="CDD" id="cd12393">
    <property type="entry name" value="RRM_ZCRB1"/>
    <property type="match status" value="1"/>
</dbReference>
<evidence type="ECO:0000256" key="6">
    <source>
        <dbReference type="ARBA" id="ARBA00022771"/>
    </source>
</evidence>
<dbReference type="SMART" id="SM00361">
    <property type="entry name" value="RRM_1"/>
    <property type="match status" value="1"/>
</dbReference>
<evidence type="ECO:0000256" key="8">
    <source>
        <dbReference type="ARBA" id="ARBA00022884"/>
    </source>
</evidence>
<dbReference type="GO" id="GO:0005689">
    <property type="term" value="C:U12-type spliceosomal complex"/>
    <property type="evidence" value="ECO:0007669"/>
    <property type="project" value="InterPro"/>
</dbReference>
<dbReference type="InterPro" id="IPR012677">
    <property type="entry name" value="Nucleotide-bd_a/b_plait_sf"/>
</dbReference>
<dbReference type="PANTHER" id="PTHR46259">
    <property type="entry name" value="ZINC FINGER CCHC-TYPE AND RNA-BINDING MOTIF-CONTAINING PROTEIN 1"/>
    <property type="match status" value="1"/>
</dbReference>
<dbReference type="InterPro" id="IPR000504">
    <property type="entry name" value="RRM_dom"/>
</dbReference>
<evidence type="ECO:0000256" key="2">
    <source>
        <dbReference type="ARBA" id="ARBA00015428"/>
    </source>
</evidence>
<gene>
    <name evidence="17" type="ORF">PPYR_03318</name>
</gene>
<evidence type="ECO:0000259" key="16">
    <source>
        <dbReference type="PROSITE" id="PS50158"/>
    </source>
</evidence>
<keyword evidence="8 13" id="KW-0694">RNA-binding</keyword>
<evidence type="ECO:0000256" key="10">
    <source>
        <dbReference type="ARBA" id="ARBA00023242"/>
    </source>
</evidence>
<evidence type="ECO:0000313" key="17">
    <source>
        <dbReference type="EMBL" id="KAB0791518.1"/>
    </source>
</evidence>
<accession>A0A5N4A2L1</accession>
<dbReference type="PROSITE" id="PS50102">
    <property type="entry name" value="RRM"/>
    <property type="match status" value="1"/>
</dbReference>
<evidence type="ECO:0000259" key="15">
    <source>
        <dbReference type="PROSITE" id="PS50102"/>
    </source>
</evidence>